<name>A0A3G5FHU4_TETHA</name>
<dbReference type="AlphaFoldDB" id="A0A3G5FHU4"/>
<proteinExistence type="predicted"/>
<protein>
    <submittedName>
        <fullName evidence="1">Uncharacterized protein</fullName>
    </submittedName>
</protein>
<sequence>MEAILYENGDFLIRPRSYNSSLNESKVIYRLPLKYFDESYVWRVDSNDKEKLILDEEEYDDYIFYQINDIRVNLEEQGIKYEI</sequence>
<evidence type="ECO:0000313" key="2">
    <source>
        <dbReference type="Proteomes" id="UP000280475"/>
    </source>
</evidence>
<gene>
    <name evidence="1" type="ORF">C7H83_03965</name>
</gene>
<dbReference type="RefSeq" id="WP_103097483.1">
    <property type="nucleotide sequence ID" value="NZ_CP027768.1"/>
</dbReference>
<dbReference type="EMBL" id="CP027768">
    <property type="protein sequence ID" value="AYW49698.1"/>
    <property type="molecule type" value="Genomic_DNA"/>
</dbReference>
<dbReference type="Proteomes" id="UP000280475">
    <property type="component" value="Chromosome"/>
</dbReference>
<evidence type="ECO:0000313" key="1">
    <source>
        <dbReference type="EMBL" id="AYW49698.1"/>
    </source>
</evidence>
<accession>A0A3G5FHU4</accession>
<reference evidence="1 2" key="1">
    <citation type="journal article" date="2012" name="Int. J. Syst. Evol. Microbiol.">
        <title>Characterization of Tetragenococcus strains from sugar thick juice reveals a novel species, Tetragenococcus osmophilus sp. nov., and divides Tetragenococcus halophilus into two subspecies, T. halophilus subsp. halophilus subsp. nov. and T. halophilus subsp. flandriensis subsp. nov.</title>
        <authorList>
            <person name="Juste A."/>
            <person name="Van Trappen S."/>
            <person name="Verreth C."/>
            <person name="Cleenwerck I."/>
            <person name="De Vos P."/>
            <person name="Lievens B."/>
            <person name="Willems K.A."/>
        </authorList>
    </citation>
    <scope>NUCLEOTIDE SEQUENCE [LARGE SCALE GENOMIC DNA]</scope>
    <source>
        <strain evidence="1 2">LMG 26042</strain>
    </source>
</reference>
<organism evidence="1 2">
    <name type="scientific">Tetragenococcus halophilus</name>
    <name type="common">Pediococcus halophilus</name>
    <dbReference type="NCBI Taxonomy" id="51669"/>
    <lineage>
        <taxon>Bacteria</taxon>
        <taxon>Bacillati</taxon>
        <taxon>Bacillota</taxon>
        <taxon>Bacilli</taxon>
        <taxon>Lactobacillales</taxon>
        <taxon>Enterococcaceae</taxon>
        <taxon>Tetragenococcus</taxon>
    </lineage>
</organism>